<proteinExistence type="predicted"/>
<accession>A0ABT2JBG3</accession>
<name>A0ABT2JBG3_9PSEU</name>
<dbReference type="EMBL" id="JAFFZE010000014">
    <property type="protein sequence ID" value="MCT2585108.1"/>
    <property type="molecule type" value="Genomic_DNA"/>
</dbReference>
<comment type="caution">
    <text evidence="1">The sequence shown here is derived from an EMBL/GenBank/DDBJ whole genome shotgun (WGS) entry which is preliminary data.</text>
</comment>
<sequence length="255" mass="27285">MPTDAHPGLDPAGPRTAGPMFAALYGSLRPHPERGSRDPYALFHDRSVAMGWIDGLWGMNDAGLGDPGSSLVAWFQVGAEAVPGDRPLPVQPFLRCAGDVVARIGRLGLRAVQVLLPVQGLEPSPRTPSMFAARWFDDRDPRSRTPVRVTLDSGRATSVPEAAGALRDRIRQLHQDVFVCESSEVGGHEPPAPPFDDGFWNGPPGQRVTFEGTLAEWSPDALGWLGAFLGDLAAQQGVTSPLLLTVSTIEGEEPL</sequence>
<organism evidence="1 2">
    <name type="scientific">Actinophytocola gossypii</name>
    <dbReference type="NCBI Taxonomy" id="2812003"/>
    <lineage>
        <taxon>Bacteria</taxon>
        <taxon>Bacillati</taxon>
        <taxon>Actinomycetota</taxon>
        <taxon>Actinomycetes</taxon>
        <taxon>Pseudonocardiales</taxon>
        <taxon>Pseudonocardiaceae</taxon>
    </lineage>
</organism>
<gene>
    <name evidence="1" type="ORF">JT362_18495</name>
</gene>
<dbReference type="RefSeq" id="WP_260192576.1">
    <property type="nucleotide sequence ID" value="NZ_JAFFZE010000014.1"/>
</dbReference>
<protein>
    <submittedName>
        <fullName evidence="1">Uncharacterized protein</fullName>
    </submittedName>
</protein>
<evidence type="ECO:0000313" key="1">
    <source>
        <dbReference type="EMBL" id="MCT2585108.1"/>
    </source>
</evidence>
<evidence type="ECO:0000313" key="2">
    <source>
        <dbReference type="Proteomes" id="UP001156441"/>
    </source>
</evidence>
<reference evidence="1 2" key="1">
    <citation type="submission" date="2021-02" db="EMBL/GenBank/DDBJ databases">
        <title>Actinophytocola xerophila sp. nov., isolated from soil of cotton cropping field.</title>
        <authorList>
            <person name="Huang R."/>
            <person name="Chen X."/>
            <person name="Ge X."/>
            <person name="Liu W."/>
        </authorList>
    </citation>
    <scope>NUCLEOTIDE SEQUENCE [LARGE SCALE GENOMIC DNA]</scope>
    <source>
        <strain evidence="1 2">S1-96</strain>
    </source>
</reference>
<dbReference type="Proteomes" id="UP001156441">
    <property type="component" value="Unassembled WGS sequence"/>
</dbReference>
<keyword evidence="2" id="KW-1185">Reference proteome</keyword>